<dbReference type="AlphaFoldDB" id="A0A4R3MI23"/>
<sequence>MLDEEARRTGGLAGYLADHPDTPHSGNAGSAMDIGIPVTMWDALARLETAAILPGFLRSDCPRIHAAVKRADFDAFMAEAFPREFEWHLQGKSPTAPGIAVIPFGCILVAATSVSREGTAGSASQILR</sequence>
<proteinExistence type="predicted"/>
<dbReference type="Proteomes" id="UP000295678">
    <property type="component" value="Unassembled WGS sequence"/>
</dbReference>
<evidence type="ECO:0000313" key="2">
    <source>
        <dbReference type="Proteomes" id="UP000295678"/>
    </source>
</evidence>
<protein>
    <submittedName>
        <fullName evidence="1">Uncharacterized protein</fullName>
    </submittedName>
</protein>
<reference evidence="1 2" key="1">
    <citation type="submission" date="2019-03" db="EMBL/GenBank/DDBJ databases">
        <title>Genomic Encyclopedia of Type Strains, Phase IV (KMG-IV): sequencing the most valuable type-strain genomes for metagenomic binning, comparative biology and taxonomic classification.</title>
        <authorList>
            <person name="Goeker M."/>
        </authorList>
    </citation>
    <scope>NUCLEOTIDE SEQUENCE [LARGE SCALE GENOMIC DNA]</scope>
    <source>
        <strain evidence="1 2">DSM 19345</strain>
    </source>
</reference>
<name>A0A4R3MI23_9HYPH</name>
<organism evidence="1 2">
    <name type="scientific">Tepidamorphus gemmatus</name>
    <dbReference type="NCBI Taxonomy" id="747076"/>
    <lineage>
        <taxon>Bacteria</taxon>
        <taxon>Pseudomonadati</taxon>
        <taxon>Pseudomonadota</taxon>
        <taxon>Alphaproteobacteria</taxon>
        <taxon>Hyphomicrobiales</taxon>
        <taxon>Tepidamorphaceae</taxon>
        <taxon>Tepidamorphus</taxon>
    </lineage>
</organism>
<dbReference type="EMBL" id="SMAK01000001">
    <property type="protein sequence ID" value="TCT13705.1"/>
    <property type="molecule type" value="Genomic_DNA"/>
</dbReference>
<evidence type="ECO:0000313" key="1">
    <source>
        <dbReference type="EMBL" id="TCT13705.1"/>
    </source>
</evidence>
<dbReference type="RefSeq" id="WP_132805065.1">
    <property type="nucleotide sequence ID" value="NZ_SMAK01000001.1"/>
</dbReference>
<keyword evidence="2" id="KW-1185">Reference proteome</keyword>
<accession>A0A4R3MI23</accession>
<gene>
    <name evidence="1" type="ORF">EDC22_101576</name>
</gene>
<comment type="caution">
    <text evidence="1">The sequence shown here is derived from an EMBL/GenBank/DDBJ whole genome shotgun (WGS) entry which is preliminary data.</text>
</comment>